<accession>A0A9Q0BHH5</accession>
<dbReference type="RefSeq" id="XP_051366398.1">
    <property type="nucleotide sequence ID" value="XM_051502403.1"/>
</dbReference>
<proteinExistence type="predicted"/>
<organism evidence="1 2">
    <name type="scientific">Emericellopsis cladophorae</name>
    <dbReference type="NCBI Taxonomy" id="2686198"/>
    <lineage>
        <taxon>Eukaryota</taxon>
        <taxon>Fungi</taxon>
        <taxon>Dikarya</taxon>
        <taxon>Ascomycota</taxon>
        <taxon>Pezizomycotina</taxon>
        <taxon>Sordariomycetes</taxon>
        <taxon>Hypocreomycetidae</taxon>
        <taxon>Hypocreales</taxon>
        <taxon>Bionectriaceae</taxon>
        <taxon>Emericellopsis</taxon>
    </lineage>
</organism>
<reference evidence="1" key="1">
    <citation type="journal article" date="2021" name="J Fungi (Basel)">
        <title>Genomic and Metabolomic Analyses of the Marine Fungus Emericellopsis cladophorae: Insights into Saltwater Adaptability Mechanisms and Its Biosynthetic Potential.</title>
        <authorList>
            <person name="Goncalves M.F.M."/>
            <person name="Hilario S."/>
            <person name="Van de Peer Y."/>
            <person name="Esteves A.C."/>
            <person name="Alves A."/>
        </authorList>
    </citation>
    <scope>NUCLEOTIDE SEQUENCE</scope>
    <source>
        <strain evidence="1">MUM 19.33</strain>
    </source>
</reference>
<comment type="caution">
    <text evidence="1">The sequence shown here is derived from an EMBL/GenBank/DDBJ whole genome shotgun (WGS) entry which is preliminary data.</text>
</comment>
<protein>
    <submittedName>
        <fullName evidence="1">Uncharacterized protein</fullName>
    </submittedName>
</protein>
<dbReference type="AlphaFoldDB" id="A0A9Q0BHH5"/>
<dbReference type="GeneID" id="75832359"/>
<dbReference type="PANTHER" id="PTHR14187">
    <property type="entry name" value="ALPHA KINASE/ELONGATION FACTOR 2 KINASE"/>
    <property type="match status" value="1"/>
</dbReference>
<dbReference type="SUPFAM" id="SSF53067">
    <property type="entry name" value="Actin-like ATPase domain"/>
    <property type="match status" value="2"/>
</dbReference>
<sequence length="644" mass="72459">MPAKDRPQRSATAKGIKKNKTTLVVGLDFGTTFSGVAYALSTNPEQISIVSRWKGELYYQTKDKQKVPSVIAYDKSGQPAAWGYEIQYSHTPLKWLKLLLVEEDELPRHLSSSAEYKSLKKQIKALCKSPVAIIGDYLRLLWAHAWSQIKAAQGESFVEACKIKIVVTLPAIWSPCAQQRMHEAIQVAGIAGRPDDQHVSLDFVSEPEAAILASLKSMRNREDVEDGDHFVICDAGGGTVDLITYVIESQDPLVVKESVRGSGLVCGSVHLDEGFATLLKTVVGREVYKKMQGPGLHEFMNLHWENGLKVQYFGRDTPPYPLTLPYSGSKSEGFRSPEIRIQGFDLKPIYARIFEKVARLVQGQIDKVVEEYDETPKFLILVGGFGQSEYLGKSLKNKVRDIPEFIQDAGERPWTAVCRGAVVKGLAECTDSSDLAIIVNSRVARVNWGTVTNISPFENDVHDPRDREWCPVEQEWQAKDQIKWFITIGHPIEADRPIVHPCWQALTSADEEIVTEIVYSYKTLEFKDPRANVTRRDGSVKKLCEIRWKNLLDKYRKLPEMQTTTGQSFRRLEYDVHLTTQGVSLDFIVYHEHEVMGQGNVYATGSQWFDAVTVWVLGMVGSDLDLDLDIDIDIDDIAKSTAQY</sequence>
<keyword evidence="2" id="KW-1185">Reference proteome</keyword>
<name>A0A9Q0BHH5_9HYPO</name>
<evidence type="ECO:0000313" key="1">
    <source>
        <dbReference type="EMBL" id="KAI6785542.1"/>
    </source>
</evidence>
<dbReference type="Proteomes" id="UP001055219">
    <property type="component" value="Unassembled WGS sequence"/>
</dbReference>
<reference evidence="1" key="2">
    <citation type="submission" date="2022-07" db="EMBL/GenBank/DDBJ databases">
        <authorList>
            <person name="Goncalves M.F.M."/>
            <person name="Hilario S."/>
            <person name="Van De Peer Y."/>
            <person name="Esteves A.C."/>
            <person name="Alves A."/>
        </authorList>
    </citation>
    <scope>NUCLEOTIDE SEQUENCE</scope>
    <source>
        <strain evidence="1">MUM 19.33</strain>
    </source>
</reference>
<dbReference type="EMBL" id="JAGIXG020000001">
    <property type="protein sequence ID" value="KAI6785542.1"/>
    <property type="molecule type" value="Genomic_DNA"/>
</dbReference>
<gene>
    <name evidence="1" type="ORF">J7T54_005876</name>
</gene>
<dbReference type="Gene3D" id="3.30.420.40">
    <property type="match status" value="1"/>
</dbReference>
<dbReference type="CDD" id="cd10170">
    <property type="entry name" value="ASKHA_NBD_HSP70"/>
    <property type="match status" value="1"/>
</dbReference>
<dbReference type="PANTHER" id="PTHR14187:SF5">
    <property type="entry name" value="HEAT SHOCK 70 KDA PROTEIN 12A"/>
    <property type="match status" value="1"/>
</dbReference>
<evidence type="ECO:0000313" key="2">
    <source>
        <dbReference type="Proteomes" id="UP001055219"/>
    </source>
</evidence>
<dbReference type="OrthoDB" id="2963168at2759"/>
<dbReference type="InterPro" id="IPR043129">
    <property type="entry name" value="ATPase_NBD"/>
</dbReference>